<dbReference type="OrthoDB" id="5422561at2"/>
<dbReference type="Proteomes" id="UP000184144">
    <property type="component" value="Unassembled WGS sequence"/>
</dbReference>
<accession>A0A1M5E4T7</accession>
<reference evidence="2" key="1">
    <citation type="submission" date="2016-11" db="EMBL/GenBank/DDBJ databases">
        <authorList>
            <person name="Varghese N."/>
            <person name="Submissions S."/>
        </authorList>
    </citation>
    <scope>NUCLEOTIDE SEQUENCE [LARGE SCALE GENOMIC DNA]</scope>
    <source>
        <strain evidence="2">DSM 100566</strain>
    </source>
</reference>
<keyword evidence="2" id="KW-1185">Reference proteome</keyword>
<dbReference type="RefSeq" id="WP_073146088.1">
    <property type="nucleotide sequence ID" value="NZ_FQUV01000011.1"/>
</dbReference>
<dbReference type="EMBL" id="FQUV01000011">
    <property type="protein sequence ID" value="SHF74206.1"/>
    <property type="molecule type" value="Genomic_DNA"/>
</dbReference>
<proteinExistence type="predicted"/>
<gene>
    <name evidence="1" type="ORF">SAMN05444273_11122</name>
</gene>
<dbReference type="InterPro" id="IPR021831">
    <property type="entry name" value="ParD-like"/>
</dbReference>
<evidence type="ECO:0000313" key="1">
    <source>
        <dbReference type="EMBL" id="SHF74206.1"/>
    </source>
</evidence>
<dbReference type="AlphaFoldDB" id="A0A1M5E4T7"/>
<protein>
    <submittedName>
        <fullName evidence="1">ParD-like antitoxin of type II toxin-antitoxin system</fullName>
    </submittedName>
</protein>
<evidence type="ECO:0000313" key="2">
    <source>
        <dbReference type="Proteomes" id="UP000184144"/>
    </source>
</evidence>
<organism evidence="1 2">
    <name type="scientific">Litoreibacter ascidiaceicola</name>
    <dbReference type="NCBI Taxonomy" id="1486859"/>
    <lineage>
        <taxon>Bacteria</taxon>
        <taxon>Pseudomonadati</taxon>
        <taxon>Pseudomonadota</taxon>
        <taxon>Alphaproteobacteria</taxon>
        <taxon>Rhodobacterales</taxon>
        <taxon>Roseobacteraceae</taxon>
        <taxon>Litoreibacter</taxon>
    </lineage>
</organism>
<sequence length="116" mass="12793">MAQSIKLSDDVMSVVRRESGLQSRSVAGQITHWINIGRAIEQSSAFDYQHINAALAGELSPDELSAEEQEVWFTQFAEDVTKPSEQEEALFAQRRQLGRGVGLNDKGEVVYPEAAA</sequence>
<dbReference type="Pfam" id="PF11903">
    <property type="entry name" value="ParD_like"/>
    <property type="match status" value="1"/>
</dbReference>
<name>A0A1M5E4T7_9RHOB</name>